<evidence type="ECO:0000256" key="4">
    <source>
        <dbReference type="ARBA" id="ARBA00022741"/>
    </source>
</evidence>
<dbReference type="Gene3D" id="3.40.50.300">
    <property type="entry name" value="P-loop containing nucleotide triphosphate hydrolases"/>
    <property type="match status" value="3"/>
</dbReference>
<dbReference type="CDD" id="cd17916">
    <property type="entry name" value="DEXHc_UvrB"/>
    <property type="match status" value="1"/>
</dbReference>
<gene>
    <name evidence="12" type="primary">uvrB</name>
    <name evidence="17" type="ORF">A3J05_03655</name>
</gene>
<dbReference type="PROSITE" id="PS50151">
    <property type="entry name" value="UVR"/>
    <property type="match status" value="1"/>
</dbReference>
<dbReference type="PROSITE" id="PS51194">
    <property type="entry name" value="HELICASE_CTER"/>
    <property type="match status" value="1"/>
</dbReference>
<keyword evidence="4 12" id="KW-0547">Nucleotide-binding</keyword>
<comment type="function">
    <text evidence="12">The UvrABC repair system catalyzes the recognition and processing of DNA lesions. A damage recognition complex composed of 2 UvrA and 2 UvrB subunits scans DNA for abnormalities. Upon binding of the UvrA(2)B(2) complex to a putative damaged site, the DNA wraps around one UvrB monomer. DNA wrap is dependent on ATP binding by UvrB and probably causes local melting of the DNA helix, facilitating insertion of UvrB beta-hairpin between the DNA strands. Then UvrB probes one DNA strand for the presence of a lesion. If a lesion is found the UvrA subunits dissociate and the UvrB-DNA preincision complex is formed. This complex is subsequently bound by UvrC and the second UvrB is released. If no lesion is found, the DNA wraps around the other UvrB subunit that will check the other stand for damage.</text>
</comment>
<dbReference type="NCBIfam" id="TIGR00631">
    <property type="entry name" value="uvrb"/>
    <property type="match status" value="1"/>
</dbReference>
<dbReference type="PANTHER" id="PTHR24029">
    <property type="entry name" value="UVRABC SYSTEM PROTEIN B"/>
    <property type="match status" value="1"/>
</dbReference>
<dbReference type="Pfam" id="PF04851">
    <property type="entry name" value="ResIII"/>
    <property type="match status" value="1"/>
</dbReference>
<keyword evidence="9 12" id="KW-0234">DNA repair</keyword>
<dbReference type="GO" id="GO:0009381">
    <property type="term" value="F:excinuclease ABC activity"/>
    <property type="evidence" value="ECO:0007669"/>
    <property type="project" value="UniProtKB-UniRule"/>
</dbReference>
<evidence type="ECO:0000256" key="7">
    <source>
        <dbReference type="ARBA" id="ARBA00022840"/>
    </source>
</evidence>
<dbReference type="GO" id="GO:0009380">
    <property type="term" value="C:excinuclease repair complex"/>
    <property type="evidence" value="ECO:0007669"/>
    <property type="project" value="InterPro"/>
</dbReference>
<feature type="short sequence motif" description="Beta-hairpin" evidence="12">
    <location>
        <begin position="90"/>
        <end position="113"/>
    </location>
</feature>
<sequence>MRFRLQSKFQPTGDQPQAIEKLVQGVKKDHDFQTLLGATGSGKTFTMANVIAQIQKPTLVISHNKTLTAQLASEFQEFFPENAVHYFVSYYDYYQPEAYIPRTDTYIEKETDINEEIDRLRNAATQSLLSRKDVIIVASVSCIYGLGNPANYLELSLELQTGQDYKRDKLLRRLVDLQYIRNDVDLRRGSFRVRGDVLEIVPAHEDRILRMDFFGDTLEKISEFDALTGGDEKTYEAYRLFPAKHFITSQDKIQLAVENIRQELEGQLKKFKTQGKLLEAQRLQQRTNFDIEMLTETGYVNGIENYSRQLDFRKPGEPPSTLLDYFPDDFLLFIDESHITVPQIRAMYEGDRSRKQTLIDYGFRLPSAIDNRPLKYQEFMKKLQNTIFVSATPTDYETGKSKQIAEQLIRPTGLLDPEIEIKPTKYQVDDLMEEIQKRVKKNQRVLITTLTKRMAEELSEYLKENGIKGHYLHSEVDTFERLEILRDLRLGVYDVIVGINLLREGLDLPEVSLVAILDADKEGFLRSKTSFLQIMGRAARHSEGHVIMYADRTTGSMKEAITEVERRRTIQEEYNQKHGITPTTIQKSISESRLAGAKAAEDQTKPEFDISKLDKKEVRYFLEELKDRMDLASKNLEFEKAAMLRDQIIEINKSLKRKKHKL</sequence>
<evidence type="ECO:0000256" key="12">
    <source>
        <dbReference type="HAMAP-Rule" id="MF_00204"/>
    </source>
</evidence>
<dbReference type="InterPro" id="IPR001943">
    <property type="entry name" value="UVR_dom"/>
</dbReference>
<dbReference type="PROSITE" id="PS51192">
    <property type="entry name" value="HELICASE_ATP_BIND_1"/>
    <property type="match status" value="1"/>
</dbReference>
<keyword evidence="6 12" id="KW-0228">DNA excision</keyword>
<evidence type="ECO:0000313" key="18">
    <source>
        <dbReference type="Proteomes" id="UP000177235"/>
    </source>
</evidence>
<dbReference type="Pfam" id="PF17757">
    <property type="entry name" value="UvrB_inter"/>
    <property type="match status" value="1"/>
</dbReference>
<comment type="caution">
    <text evidence="17">The sequence shown here is derived from an EMBL/GenBank/DDBJ whole genome shotgun (WGS) entry which is preliminary data.</text>
</comment>
<dbReference type="InterPro" id="IPR004807">
    <property type="entry name" value="UvrB"/>
</dbReference>
<dbReference type="SMART" id="SM00490">
    <property type="entry name" value="HELICc"/>
    <property type="match status" value="1"/>
</dbReference>
<evidence type="ECO:0000313" key="17">
    <source>
        <dbReference type="EMBL" id="OGE99875.1"/>
    </source>
</evidence>
<feature type="domain" description="Helicase C-terminal" evidence="16">
    <location>
        <begin position="427"/>
        <end position="589"/>
    </location>
</feature>
<evidence type="ECO:0000259" key="15">
    <source>
        <dbReference type="PROSITE" id="PS51192"/>
    </source>
</evidence>
<dbReference type="InterPro" id="IPR014001">
    <property type="entry name" value="Helicase_ATP-bd"/>
</dbReference>
<evidence type="ECO:0000256" key="3">
    <source>
        <dbReference type="ARBA" id="ARBA00022490"/>
    </source>
</evidence>
<evidence type="ECO:0000256" key="5">
    <source>
        <dbReference type="ARBA" id="ARBA00022763"/>
    </source>
</evidence>
<feature type="domain" description="Helicase ATP-binding" evidence="15">
    <location>
        <begin position="24"/>
        <end position="177"/>
    </location>
</feature>
<comment type="subunit">
    <text evidence="10 12 13">Forms a heterotetramer with UvrA during the search for lesions. Interacts with UvrC in an incision complex.</text>
</comment>
<dbReference type="GO" id="GO:0005737">
    <property type="term" value="C:cytoplasm"/>
    <property type="evidence" value="ECO:0007669"/>
    <property type="project" value="UniProtKB-SubCell"/>
</dbReference>
<evidence type="ECO:0000256" key="1">
    <source>
        <dbReference type="ARBA" id="ARBA00004496"/>
    </source>
</evidence>
<keyword evidence="8 12" id="KW-0267">Excision nuclease</keyword>
<evidence type="ECO:0000259" key="16">
    <source>
        <dbReference type="PROSITE" id="PS51194"/>
    </source>
</evidence>
<dbReference type="SUPFAM" id="SSF46600">
    <property type="entry name" value="C-terminal UvrC-binding domain of UvrB"/>
    <property type="match status" value="1"/>
</dbReference>
<dbReference type="SMART" id="SM00487">
    <property type="entry name" value="DEXDc"/>
    <property type="match status" value="1"/>
</dbReference>
<dbReference type="Gene3D" id="4.10.860.10">
    <property type="entry name" value="UVR domain"/>
    <property type="match status" value="1"/>
</dbReference>
<dbReference type="InterPro" id="IPR036876">
    <property type="entry name" value="UVR_dom_sf"/>
</dbReference>
<evidence type="ECO:0000259" key="14">
    <source>
        <dbReference type="PROSITE" id="PS50151"/>
    </source>
</evidence>
<evidence type="ECO:0000256" key="6">
    <source>
        <dbReference type="ARBA" id="ARBA00022769"/>
    </source>
</evidence>
<comment type="similarity">
    <text evidence="2 12 13">Belongs to the UvrB family.</text>
</comment>
<keyword evidence="5 12" id="KW-0227">DNA damage</keyword>
<feature type="binding site" evidence="12">
    <location>
        <begin position="37"/>
        <end position="44"/>
    </location>
    <ligand>
        <name>ATP</name>
        <dbReference type="ChEBI" id="CHEBI:30616"/>
    </ligand>
</feature>
<dbReference type="InterPro" id="IPR001650">
    <property type="entry name" value="Helicase_C-like"/>
</dbReference>
<dbReference type="NCBIfam" id="NF003673">
    <property type="entry name" value="PRK05298.1"/>
    <property type="match status" value="1"/>
</dbReference>
<dbReference type="GO" id="GO:0006289">
    <property type="term" value="P:nucleotide-excision repair"/>
    <property type="evidence" value="ECO:0007669"/>
    <property type="project" value="UniProtKB-UniRule"/>
</dbReference>
<dbReference type="GO" id="GO:0016887">
    <property type="term" value="F:ATP hydrolysis activity"/>
    <property type="evidence" value="ECO:0007669"/>
    <property type="project" value="InterPro"/>
</dbReference>
<dbReference type="InterPro" id="IPR006935">
    <property type="entry name" value="Helicase/UvrB_N"/>
</dbReference>
<dbReference type="PANTHER" id="PTHR24029:SF0">
    <property type="entry name" value="UVRABC SYSTEM PROTEIN B"/>
    <property type="match status" value="1"/>
</dbReference>
<dbReference type="InterPro" id="IPR027417">
    <property type="entry name" value="P-loop_NTPase"/>
</dbReference>
<name>A0A1F5QCG7_9BACT</name>
<evidence type="ECO:0000256" key="2">
    <source>
        <dbReference type="ARBA" id="ARBA00008533"/>
    </source>
</evidence>
<evidence type="ECO:0000256" key="11">
    <source>
        <dbReference type="ARBA" id="ARBA00029504"/>
    </source>
</evidence>
<dbReference type="EMBL" id="MFFF01000011">
    <property type="protein sequence ID" value="OGE99875.1"/>
    <property type="molecule type" value="Genomic_DNA"/>
</dbReference>
<evidence type="ECO:0000256" key="9">
    <source>
        <dbReference type="ARBA" id="ARBA00023204"/>
    </source>
</evidence>
<protein>
    <recommendedName>
        <fullName evidence="11 12">UvrABC system protein B</fullName>
        <shortName evidence="12">Protein UvrB</shortName>
    </recommendedName>
    <alternativeName>
        <fullName evidence="12">Excinuclease ABC subunit B</fullName>
    </alternativeName>
</protein>
<dbReference type="Pfam" id="PF12344">
    <property type="entry name" value="UvrB"/>
    <property type="match status" value="1"/>
</dbReference>
<dbReference type="Proteomes" id="UP000177235">
    <property type="component" value="Unassembled WGS sequence"/>
</dbReference>
<evidence type="ECO:0000256" key="10">
    <source>
        <dbReference type="ARBA" id="ARBA00026033"/>
    </source>
</evidence>
<organism evidence="17 18">
    <name type="scientific">Candidatus Doudnabacteria bacterium RIFCSPLOWO2_02_FULL_48_13</name>
    <dbReference type="NCBI Taxonomy" id="1817845"/>
    <lineage>
        <taxon>Bacteria</taxon>
        <taxon>Candidatus Doudnaibacteriota</taxon>
    </lineage>
</organism>
<dbReference type="SUPFAM" id="SSF52540">
    <property type="entry name" value="P-loop containing nucleoside triphosphate hydrolases"/>
    <property type="match status" value="2"/>
</dbReference>
<dbReference type="Pfam" id="PF02151">
    <property type="entry name" value="UVR"/>
    <property type="match status" value="1"/>
</dbReference>
<keyword evidence="7 12" id="KW-0067">ATP-binding</keyword>
<dbReference type="Pfam" id="PF00271">
    <property type="entry name" value="Helicase_C"/>
    <property type="match status" value="1"/>
</dbReference>
<dbReference type="AlphaFoldDB" id="A0A1F5QCG7"/>
<accession>A0A1F5QCG7</accession>
<dbReference type="InterPro" id="IPR024759">
    <property type="entry name" value="UvrB_YAD/RRR_dom"/>
</dbReference>
<proteinExistence type="inferred from homology"/>
<comment type="domain">
    <text evidence="12">The beta-hairpin motif is involved in DNA binding.</text>
</comment>
<keyword evidence="3 12" id="KW-0963">Cytoplasm</keyword>
<dbReference type="GO" id="GO:0005524">
    <property type="term" value="F:ATP binding"/>
    <property type="evidence" value="ECO:0007669"/>
    <property type="project" value="UniProtKB-UniRule"/>
</dbReference>
<reference evidence="17 18" key="1">
    <citation type="journal article" date="2016" name="Nat. Commun.">
        <title>Thousands of microbial genomes shed light on interconnected biogeochemical processes in an aquifer system.</title>
        <authorList>
            <person name="Anantharaman K."/>
            <person name="Brown C.T."/>
            <person name="Hug L.A."/>
            <person name="Sharon I."/>
            <person name="Castelle C.J."/>
            <person name="Probst A.J."/>
            <person name="Thomas B.C."/>
            <person name="Singh A."/>
            <person name="Wilkins M.J."/>
            <person name="Karaoz U."/>
            <person name="Brodie E.L."/>
            <person name="Williams K.H."/>
            <person name="Hubbard S.S."/>
            <person name="Banfield J.F."/>
        </authorList>
    </citation>
    <scope>NUCLEOTIDE SEQUENCE [LARGE SCALE GENOMIC DNA]</scope>
</reference>
<evidence type="ECO:0000256" key="8">
    <source>
        <dbReference type="ARBA" id="ARBA00022881"/>
    </source>
</evidence>
<dbReference type="HAMAP" id="MF_00204">
    <property type="entry name" value="UvrB"/>
    <property type="match status" value="1"/>
</dbReference>
<dbReference type="GO" id="GO:0009432">
    <property type="term" value="P:SOS response"/>
    <property type="evidence" value="ECO:0007669"/>
    <property type="project" value="UniProtKB-UniRule"/>
</dbReference>
<dbReference type="CDD" id="cd18790">
    <property type="entry name" value="SF2_C_UvrB"/>
    <property type="match status" value="1"/>
</dbReference>
<feature type="domain" description="UVR" evidence="14">
    <location>
        <begin position="619"/>
        <end position="654"/>
    </location>
</feature>
<comment type="subcellular location">
    <subcellularLocation>
        <location evidence="1 12 13">Cytoplasm</location>
    </subcellularLocation>
</comment>
<keyword evidence="12 13" id="KW-0742">SOS response</keyword>
<dbReference type="GO" id="GO:0003677">
    <property type="term" value="F:DNA binding"/>
    <property type="evidence" value="ECO:0007669"/>
    <property type="project" value="UniProtKB-UniRule"/>
</dbReference>
<evidence type="ECO:0000256" key="13">
    <source>
        <dbReference type="RuleBase" id="RU003587"/>
    </source>
</evidence>
<dbReference type="InterPro" id="IPR041471">
    <property type="entry name" value="UvrB_inter"/>
</dbReference>